<evidence type="ECO:0000313" key="8">
    <source>
        <dbReference type="Proteomes" id="UP000324479"/>
    </source>
</evidence>
<feature type="transmembrane region" description="Helical" evidence="5">
    <location>
        <begin position="295"/>
        <end position="315"/>
    </location>
</feature>
<dbReference type="PANTHER" id="PTHR22911">
    <property type="entry name" value="ACYL-MALONYL CONDENSING ENZYME-RELATED"/>
    <property type="match status" value="1"/>
</dbReference>
<dbReference type="SUPFAM" id="SSF103481">
    <property type="entry name" value="Multidrug resistance efflux transporter EmrE"/>
    <property type="match status" value="2"/>
</dbReference>
<protein>
    <submittedName>
        <fullName evidence="7">DMT family transporter</fullName>
    </submittedName>
</protein>
<evidence type="ECO:0000256" key="2">
    <source>
        <dbReference type="ARBA" id="ARBA00022692"/>
    </source>
</evidence>
<dbReference type="RefSeq" id="WP_150076205.1">
    <property type="nucleotide sequence ID" value="NZ_VWOX01000004.1"/>
</dbReference>
<comment type="caution">
    <text evidence="7">The sequence shown here is derived from an EMBL/GenBank/DDBJ whole genome shotgun (WGS) entry which is preliminary data.</text>
</comment>
<keyword evidence="2 5" id="KW-0812">Transmembrane</keyword>
<feature type="transmembrane region" description="Helical" evidence="5">
    <location>
        <begin position="196"/>
        <end position="221"/>
    </location>
</feature>
<dbReference type="InterPro" id="IPR037185">
    <property type="entry name" value="EmrE-like"/>
</dbReference>
<keyword evidence="4 5" id="KW-0472">Membrane</keyword>
<feature type="transmembrane region" description="Helical" evidence="5">
    <location>
        <begin position="321"/>
        <end position="338"/>
    </location>
</feature>
<dbReference type="EMBL" id="VWOX01000004">
    <property type="protein sequence ID" value="KAA5544592.1"/>
    <property type="molecule type" value="Genomic_DNA"/>
</dbReference>
<feature type="transmembrane region" description="Helical" evidence="5">
    <location>
        <begin position="100"/>
        <end position="123"/>
    </location>
</feature>
<evidence type="ECO:0000313" key="7">
    <source>
        <dbReference type="EMBL" id="KAA5544592.1"/>
    </source>
</evidence>
<feature type="transmembrane region" description="Helical" evidence="5">
    <location>
        <begin position="267"/>
        <end position="288"/>
    </location>
</feature>
<dbReference type="Proteomes" id="UP000324479">
    <property type="component" value="Unassembled WGS sequence"/>
</dbReference>
<dbReference type="GO" id="GO:0016020">
    <property type="term" value="C:membrane"/>
    <property type="evidence" value="ECO:0007669"/>
    <property type="project" value="UniProtKB-SubCell"/>
</dbReference>
<name>A0A5M6DE80_9BACT</name>
<dbReference type="PANTHER" id="PTHR22911:SF6">
    <property type="entry name" value="SOLUTE CARRIER FAMILY 35 MEMBER G1"/>
    <property type="match status" value="1"/>
</dbReference>
<accession>A0A5M6DE80</accession>
<dbReference type="InterPro" id="IPR000620">
    <property type="entry name" value="EamA_dom"/>
</dbReference>
<feature type="transmembrane region" description="Helical" evidence="5">
    <location>
        <begin position="12"/>
        <end position="32"/>
    </location>
</feature>
<gene>
    <name evidence="7" type="ORF">FYK55_09770</name>
</gene>
<feature type="transmembrane region" description="Helical" evidence="5">
    <location>
        <begin position="135"/>
        <end position="152"/>
    </location>
</feature>
<keyword evidence="8" id="KW-1185">Reference proteome</keyword>
<dbReference type="AlphaFoldDB" id="A0A5M6DE80"/>
<organism evidence="7 8">
    <name type="scientific">Roseiconus nitratireducens</name>
    <dbReference type="NCBI Taxonomy" id="2605748"/>
    <lineage>
        <taxon>Bacteria</taxon>
        <taxon>Pseudomonadati</taxon>
        <taxon>Planctomycetota</taxon>
        <taxon>Planctomycetia</taxon>
        <taxon>Pirellulales</taxon>
        <taxon>Pirellulaceae</taxon>
        <taxon>Roseiconus</taxon>
    </lineage>
</organism>
<evidence type="ECO:0000256" key="4">
    <source>
        <dbReference type="ARBA" id="ARBA00023136"/>
    </source>
</evidence>
<sequence>MERDSPTSPAEWFGPFCGMAAAVLYTLANIALRDCVAIDAYLVSAVKATPTVLVLGPLLGWMSFRGSTLHINRRRMPTFIAASFGAQFFGNAAFQKALGHIGLAASVPITLGVLIVGGALLGAMLLGEPVGRQKVIAMVLLIVAVVVLSVPHCGPEALERSASNDNGVENDGIGHTLETDRQVSAASVDTREPVSAAVRVIVGSLWAATSGIAYALFGVMLRQTLQTGMRASTTMFISGLVGVTSLWSYSFLVLGSSTISATPSRQWLVMASAGVFNFLAFVALTAALRRLPVVAVNLINASQVALAAIAGVVLFSEPVTVQLLLGITLTFVGLVILTRRTRASVVITD</sequence>
<proteinExistence type="predicted"/>
<dbReference type="Gene3D" id="1.10.3730.20">
    <property type="match status" value="1"/>
</dbReference>
<evidence type="ECO:0000256" key="3">
    <source>
        <dbReference type="ARBA" id="ARBA00022989"/>
    </source>
</evidence>
<feature type="domain" description="EamA" evidence="6">
    <location>
        <begin position="203"/>
        <end position="338"/>
    </location>
</feature>
<evidence type="ECO:0000256" key="1">
    <source>
        <dbReference type="ARBA" id="ARBA00004141"/>
    </source>
</evidence>
<comment type="subcellular location">
    <subcellularLocation>
        <location evidence="1">Membrane</location>
        <topology evidence="1">Multi-pass membrane protein</topology>
    </subcellularLocation>
</comment>
<keyword evidence="3 5" id="KW-1133">Transmembrane helix</keyword>
<evidence type="ECO:0000256" key="5">
    <source>
        <dbReference type="SAM" id="Phobius"/>
    </source>
</evidence>
<reference evidence="7 8" key="1">
    <citation type="submission" date="2019-08" db="EMBL/GenBank/DDBJ databases">
        <authorList>
            <person name="Dhanesh K."/>
            <person name="Kumar G."/>
            <person name="Sasikala C."/>
            <person name="Venkata Ramana C."/>
        </authorList>
    </citation>
    <scope>NUCLEOTIDE SEQUENCE [LARGE SCALE GENOMIC DNA]</scope>
    <source>
        <strain evidence="7 8">JC645</strain>
    </source>
</reference>
<dbReference type="Pfam" id="PF00892">
    <property type="entry name" value="EamA"/>
    <property type="match status" value="1"/>
</dbReference>
<evidence type="ECO:0000259" key="6">
    <source>
        <dbReference type="Pfam" id="PF00892"/>
    </source>
</evidence>
<feature type="transmembrane region" description="Helical" evidence="5">
    <location>
        <begin position="38"/>
        <end position="64"/>
    </location>
</feature>
<feature type="transmembrane region" description="Helical" evidence="5">
    <location>
        <begin position="233"/>
        <end position="255"/>
    </location>
</feature>